<feature type="chain" id="PRO_5043773382" evidence="7">
    <location>
        <begin position="22"/>
        <end position="410"/>
    </location>
</feature>
<evidence type="ECO:0000256" key="7">
    <source>
        <dbReference type="SAM" id="SignalP"/>
    </source>
</evidence>
<dbReference type="Gene3D" id="3.40.50.1820">
    <property type="entry name" value="alpha/beta hydrolase"/>
    <property type="match status" value="1"/>
</dbReference>
<dbReference type="EMBL" id="AP029264">
    <property type="protein sequence ID" value="BFF94193.1"/>
    <property type="molecule type" value="Genomic_DNA"/>
</dbReference>
<evidence type="ECO:0000256" key="2">
    <source>
        <dbReference type="ARBA" id="ARBA00022645"/>
    </source>
</evidence>
<evidence type="ECO:0000256" key="6">
    <source>
        <dbReference type="ARBA" id="ARBA00023180"/>
    </source>
</evidence>
<keyword evidence="9" id="KW-1185">Reference proteome</keyword>
<protein>
    <submittedName>
        <fullName evidence="8">Retinoid-inducible serine carboxypeptidase-like</fullName>
    </submittedName>
</protein>
<dbReference type="PANTHER" id="PTHR11802">
    <property type="entry name" value="SERINE PROTEASE FAMILY S10 SERINE CARBOXYPEPTIDASE"/>
    <property type="match status" value="1"/>
</dbReference>
<dbReference type="Proteomes" id="UP001500889">
    <property type="component" value="Chromosome U"/>
</dbReference>
<keyword evidence="4 7" id="KW-0732">Signal</keyword>
<evidence type="ECO:0000256" key="5">
    <source>
        <dbReference type="ARBA" id="ARBA00022801"/>
    </source>
</evidence>
<organism evidence="8 9">
    <name type="scientific">Drosophila madeirensis</name>
    <name type="common">Fruit fly</name>
    <dbReference type="NCBI Taxonomy" id="30013"/>
    <lineage>
        <taxon>Eukaryota</taxon>
        <taxon>Metazoa</taxon>
        <taxon>Ecdysozoa</taxon>
        <taxon>Arthropoda</taxon>
        <taxon>Hexapoda</taxon>
        <taxon>Insecta</taxon>
        <taxon>Pterygota</taxon>
        <taxon>Neoptera</taxon>
        <taxon>Endopterygota</taxon>
        <taxon>Diptera</taxon>
        <taxon>Brachycera</taxon>
        <taxon>Muscomorpha</taxon>
        <taxon>Ephydroidea</taxon>
        <taxon>Drosophilidae</taxon>
        <taxon>Drosophila</taxon>
        <taxon>Sophophora</taxon>
    </lineage>
</organism>
<evidence type="ECO:0000256" key="4">
    <source>
        <dbReference type="ARBA" id="ARBA00022729"/>
    </source>
</evidence>
<dbReference type="Pfam" id="PF00450">
    <property type="entry name" value="Peptidase_S10"/>
    <property type="match status" value="1"/>
</dbReference>
<feature type="signal peptide" evidence="7">
    <location>
        <begin position="1"/>
        <end position="21"/>
    </location>
</feature>
<reference evidence="8 9" key="1">
    <citation type="submission" date="2024-02" db="EMBL/GenBank/DDBJ databases">
        <title>A chromosome-level genome assembly of Drosophila madeirensis, a fruit fly species endemic to Madeira island.</title>
        <authorList>
            <person name="Tomihara K."/>
            <person name="Llopart A."/>
            <person name="Yamamoto D."/>
        </authorList>
    </citation>
    <scope>NUCLEOTIDE SEQUENCE [LARGE SCALE GENOMIC DNA]</scope>
    <source>
        <strain evidence="8 9">RF1</strain>
    </source>
</reference>
<keyword evidence="2 8" id="KW-0121">Carboxypeptidase</keyword>
<dbReference type="GO" id="GO:0006508">
    <property type="term" value="P:proteolysis"/>
    <property type="evidence" value="ECO:0007669"/>
    <property type="project" value="UniProtKB-KW"/>
</dbReference>
<keyword evidence="5" id="KW-0378">Hydrolase</keyword>
<dbReference type="PANTHER" id="PTHR11802:SF3">
    <property type="entry name" value="RETINOID-INDUCIBLE SERINE CARBOXYPEPTIDASE"/>
    <property type="match status" value="1"/>
</dbReference>
<name>A0AAU9FER8_DROMD</name>
<dbReference type="PRINTS" id="PR00724">
    <property type="entry name" value="CRBOXYPTASEC"/>
</dbReference>
<comment type="similarity">
    <text evidence="1">Belongs to the peptidase S10 family.</text>
</comment>
<evidence type="ECO:0000256" key="1">
    <source>
        <dbReference type="ARBA" id="ARBA00009431"/>
    </source>
</evidence>
<accession>A0AAU9FER8</accession>
<keyword evidence="3" id="KW-0645">Protease</keyword>
<evidence type="ECO:0000256" key="3">
    <source>
        <dbReference type="ARBA" id="ARBA00022670"/>
    </source>
</evidence>
<keyword evidence="6" id="KW-0325">Glycoprotein</keyword>
<dbReference type="SUPFAM" id="SSF53474">
    <property type="entry name" value="alpha/beta-Hydrolases"/>
    <property type="match status" value="1"/>
</dbReference>
<dbReference type="InterPro" id="IPR029058">
    <property type="entry name" value="AB_hydrolase_fold"/>
</dbReference>
<sequence>MSRALSCIVFLLAILVWISHGRRGYGPGEQDWGHIEVRRGGYMFYWLFYTTDGNVSSCADRPLIIWLQGGPGSASTSYGNLGEVGPIDMDSQIRDSTWVKDFNVLFIDQPLGTGFSYLDNLTKFSENNRELGKDLASFMNGFYSRHREFQKVPLHIFGQSYGAKVASEFALQLQSEINSRLMSVNLVSPWISPLHSVMSWGRILFTIGAIDDRLYSEIYVAALEVGHLIKRNLWSDATNQMFTVQRLIAAQGIDLYNFMEPTENTELRENQLMNGPVRVALNLSESLQFESFSNVVFESLSYDFMKSALNTVEQLLDGTSLKVNIISGQLDLICSTLSTVHWIKKLKWSGRNAYLSAPREAIIVRDKIEGFQKTGGNLTMFWVKNAGHSVPLDNPRAMSEILKTVTLQYN</sequence>
<proteinExistence type="inferred from homology"/>
<dbReference type="GO" id="GO:0004185">
    <property type="term" value="F:serine-type carboxypeptidase activity"/>
    <property type="evidence" value="ECO:0007669"/>
    <property type="project" value="InterPro"/>
</dbReference>
<evidence type="ECO:0000313" key="9">
    <source>
        <dbReference type="Proteomes" id="UP001500889"/>
    </source>
</evidence>
<gene>
    <name evidence="8" type="ORF">DMAD_11888</name>
</gene>
<evidence type="ECO:0000313" key="8">
    <source>
        <dbReference type="EMBL" id="BFF94193.1"/>
    </source>
</evidence>
<dbReference type="AlphaFoldDB" id="A0AAU9FER8"/>
<dbReference type="InterPro" id="IPR001563">
    <property type="entry name" value="Peptidase_S10"/>
</dbReference>